<name>A0A238V7G9_9FLAO</name>
<evidence type="ECO:0000256" key="5">
    <source>
        <dbReference type="ARBA" id="ARBA00022597"/>
    </source>
</evidence>
<keyword evidence="4" id="KW-1134">Transmembrane beta strand</keyword>
<dbReference type="Pfam" id="PF02563">
    <property type="entry name" value="Poly_export"/>
    <property type="match status" value="1"/>
</dbReference>
<evidence type="ECO:0000313" key="18">
    <source>
        <dbReference type="EMBL" id="SNR29997.1"/>
    </source>
</evidence>
<organism evidence="18 19">
    <name type="scientific">Lutibacter agarilyticus</name>
    <dbReference type="NCBI Taxonomy" id="1109740"/>
    <lineage>
        <taxon>Bacteria</taxon>
        <taxon>Pseudomonadati</taxon>
        <taxon>Bacteroidota</taxon>
        <taxon>Flavobacteriia</taxon>
        <taxon>Flavobacteriales</taxon>
        <taxon>Flavobacteriaceae</taxon>
        <taxon>Lutibacter</taxon>
    </lineage>
</organism>
<feature type="transmembrane region" description="Helical" evidence="15">
    <location>
        <begin position="230"/>
        <end position="252"/>
    </location>
</feature>
<dbReference type="PANTHER" id="PTHR33619:SF3">
    <property type="entry name" value="POLYSACCHARIDE EXPORT PROTEIN GFCE-RELATED"/>
    <property type="match status" value="1"/>
</dbReference>
<evidence type="ECO:0000256" key="4">
    <source>
        <dbReference type="ARBA" id="ARBA00022452"/>
    </source>
</evidence>
<dbReference type="GO" id="GO:0006811">
    <property type="term" value="P:monoatomic ion transport"/>
    <property type="evidence" value="ECO:0007669"/>
    <property type="project" value="UniProtKB-KW"/>
</dbReference>
<proteinExistence type="inferred from homology"/>
<evidence type="ECO:0000256" key="8">
    <source>
        <dbReference type="ARBA" id="ARBA00023047"/>
    </source>
</evidence>
<keyword evidence="7" id="KW-0732">Signal</keyword>
<protein>
    <submittedName>
        <fullName evidence="18">Polysaccharide export outer membrane protein</fullName>
    </submittedName>
</protein>
<keyword evidence="8" id="KW-0625">Polysaccharide transport</keyword>
<keyword evidence="12" id="KW-0564">Palmitate</keyword>
<evidence type="ECO:0000256" key="15">
    <source>
        <dbReference type="SAM" id="Phobius"/>
    </source>
</evidence>
<keyword evidence="10" id="KW-0626">Porin</keyword>
<accession>A0A238V7G9</accession>
<dbReference type="Proteomes" id="UP000198384">
    <property type="component" value="Unassembled WGS sequence"/>
</dbReference>
<evidence type="ECO:0000259" key="17">
    <source>
        <dbReference type="Pfam" id="PF22461"/>
    </source>
</evidence>
<evidence type="ECO:0000256" key="6">
    <source>
        <dbReference type="ARBA" id="ARBA00022692"/>
    </source>
</evidence>
<evidence type="ECO:0000256" key="2">
    <source>
        <dbReference type="ARBA" id="ARBA00009450"/>
    </source>
</evidence>
<evidence type="ECO:0000256" key="12">
    <source>
        <dbReference type="ARBA" id="ARBA00023139"/>
    </source>
</evidence>
<evidence type="ECO:0000256" key="1">
    <source>
        <dbReference type="ARBA" id="ARBA00004571"/>
    </source>
</evidence>
<dbReference type="InterPro" id="IPR054765">
    <property type="entry name" value="SLBB_dom"/>
</dbReference>
<dbReference type="OrthoDB" id="662756at2"/>
<dbReference type="Pfam" id="PF22461">
    <property type="entry name" value="SLBB_2"/>
    <property type="match status" value="1"/>
</dbReference>
<keyword evidence="13" id="KW-0998">Cell outer membrane</keyword>
<dbReference type="GO" id="GO:0009279">
    <property type="term" value="C:cell outer membrane"/>
    <property type="evidence" value="ECO:0007669"/>
    <property type="project" value="UniProtKB-SubCell"/>
</dbReference>
<dbReference type="GO" id="GO:0015288">
    <property type="term" value="F:porin activity"/>
    <property type="evidence" value="ECO:0007669"/>
    <property type="project" value="UniProtKB-KW"/>
</dbReference>
<dbReference type="InterPro" id="IPR049712">
    <property type="entry name" value="Poly_export"/>
</dbReference>
<comment type="similarity">
    <text evidence="2">Belongs to the BexD/CtrA/VexA family.</text>
</comment>
<dbReference type="EMBL" id="FZNT01000001">
    <property type="protein sequence ID" value="SNR29997.1"/>
    <property type="molecule type" value="Genomic_DNA"/>
</dbReference>
<evidence type="ECO:0000256" key="11">
    <source>
        <dbReference type="ARBA" id="ARBA00023136"/>
    </source>
</evidence>
<evidence type="ECO:0000256" key="14">
    <source>
        <dbReference type="ARBA" id="ARBA00023288"/>
    </source>
</evidence>
<evidence type="ECO:0000256" key="3">
    <source>
        <dbReference type="ARBA" id="ARBA00022448"/>
    </source>
</evidence>
<keyword evidence="19" id="KW-1185">Reference proteome</keyword>
<keyword evidence="11 15" id="KW-0472">Membrane</keyword>
<dbReference type="GO" id="GO:0046930">
    <property type="term" value="C:pore complex"/>
    <property type="evidence" value="ECO:0007669"/>
    <property type="project" value="UniProtKB-KW"/>
</dbReference>
<dbReference type="PANTHER" id="PTHR33619">
    <property type="entry name" value="POLYSACCHARIDE EXPORT PROTEIN GFCE-RELATED"/>
    <property type="match status" value="1"/>
</dbReference>
<dbReference type="PROSITE" id="PS51257">
    <property type="entry name" value="PROKAR_LIPOPROTEIN"/>
    <property type="match status" value="1"/>
</dbReference>
<evidence type="ECO:0000313" key="19">
    <source>
        <dbReference type="Proteomes" id="UP000198384"/>
    </source>
</evidence>
<evidence type="ECO:0000256" key="10">
    <source>
        <dbReference type="ARBA" id="ARBA00023114"/>
    </source>
</evidence>
<dbReference type="AlphaFoldDB" id="A0A238V7G9"/>
<dbReference type="InterPro" id="IPR003715">
    <property type="entry name" value="Poly_export_N"/>
</dbReference>
<keyword evidence="5" id="KW-0762">Sugar transport</keyword>
<feature type="domain" description="Polysaccharide export protein N-terminal" evidence="16">
    <location>
        <begin position="46"/>
        <end position="135"/>
    </location>
</feature>
<dbReference type="GO" id="GO:0015159">
    <property type="term" value="F:polysaccharide transmembrane transporter activity"/>
    <property type="evidence" value="ECO:0007669"/>
    <property type="project" value="InterPro"/>
</dbReference>
<feature type="domain" description="SLBB" evidence="17">
    <location>
        <begin position="139"/>
        <end position="218"/>
    </location>
</feature>
<keyword evidence="14" id="KW-0449">Lipoprotein</keyword>
<evidence type="ECO:0000259" key="16">
    <source>
        <dbReference type="Pfam" id="PF02563"/>
    </source>
</evidence>
<sequence length="253" mass="27722">MKNKIYVIGLLVLFLLTSCASKKGIVYFQEVEGVQVNDTLMSFEPRIQAGDLLLINVSAIDGEAAMPFNLYETPMIGTAAANVKPLTYLVDAGGHIQFPVIGQLKVAGTTTMELTEKLRTLIAAYIKNPIINIRMTNFRVTVLGQVKAPGTYSVPNERITIIEAIGLAGDLEIHGKRKNVMLIREQNGQRMFVNIDLTNKELFSSPYFFLSQNDVIYVEPNKVQVNASAVGANTGVIISVTSILLSLISIFLL</sequence>
<reference evidence="18 19" key="1">
    <citation type="submission" date="2017-06" db="EMBL/GenBank/DDBJ databases">
        <authorList>
            <person name="Kim H.J."/>
            <person name="Triplett B.A."/>
        </authorList>
    </citation>
    <scope>NUCLEOTIDE SEQUENCE [LARGE SCALE GENOMIC DNA]</scope>
    <source>
        <strain evidence="18 19">DSM 29150</strain>
    </source>
</reference>
<keyword evidence="15" id="KW-1133">Transmembrane helix</keyword>
<evidence type="ECO:0000256" key="13">
    <source>
        <dbReference type="ARBA" id="ARBA00023237"/>
    </source>
</evidence>
<evidence type="ECO:0000256" key="9">
    <source>
        <dbReference type="ARBA" id="ARBA00023065"/>
    </source>
</evidence>
<keyword evidence="6 15" id="KW-0812">Transmembrane</keyword>
<comment type="subcellular location">
    <subcellularLocation>
        <location evidence="1">Cell outer membrane</location>
        <topology evidence="1">Multi-pass membrane protein</topology>
    </subcellularLocation>
</comment>
<keyword evidence="3" id="KW-0813">Transport</keyword>
<evidence type="ECO:0000256" key="7">
    <source>
        <dbReference type="ARBA" id="ARBA00022729"/>
    </source>
</evidence>
<dbReference type="Gene3D" id="3.30.1950.10">
    <property type="entry name" value="wza like domain"/>
    <property type="match status" value="1"/>
</dbReference>
<keyword evidence="9" id="KW-0406">Ion transport</keyword>
<dbReference type="Gene3D" id="3.10.560.10">
    <property type="entry name" value="Outer membrane lipoprotein wza domain like"/>
    <property type="match status" value="2"/>
</dbReference>
<gene>
    <name evidence="18" type="ORF">SAMN06265371_1012</name>
</gene>
<dbReference type="RefSeq" id="WP_089379692.1">
    <property type="nucleotide sequence ID" value="NZ_FZNT01000001.1"/>
</dbReference>